<dbReference type="AlphaFoldDB" id="J3JDJ4"/>
<dbReference type="EMBL" id="ALJD01000013">
    <property type="protein sequence ID" value="EJN57541.1"/>
    <property type="molecule type" value="Genomic_DNA"/>
</dbReference>
<evidence type="ECO:0000313" key="2">
    <source>
        <dbReference type="Proteomes" id="UP000007813"/>
    </source>
</evidence>
<name>J3JDJ4_9EURY</name>
<accession>J3JDJ4</accession>
<protein>
    <submittedName>
        <fullName evidence="1">Uncharacterized protein</fullName>
    </submittedName>
</protein>
<reference evidence="1 2" key="1">
    <citation type="journal article" date="2012" name="J. Bacteriol.">
        <title>Draft Genome Sequence of the Extremely Halophilic Archaeon Halogranum salarium B-1T.</title>
        <authorList>
            <person name="Kim K.K."/>
            <person name="Lee K.C."/>
            <person name="Lee J.S."/>
        </authorList>
    </citation>
    <scope>NUCLEOTIDE SEQUENCE [LARGE SCALE GENOMIC DNA]</scope>
    <source>
        <strain evidence="1 2">B-1</strain>
    </source>
</reference>
<evidence type="ECO:0000313" key="1">
    <source>
        <dbReference type="EMBL" id="EJN57541.1"/>
    </source>
</evidence>
<sequence>MAASPSGELTDVIDEKLEFADETNVPFDILDIRDNELDIYGSFRYKNTY</sequence>
<proteinExistence type="predicted"/>
<dbReference type="RefSeq" id="WP_009367678.1">
    <property type="nucleotide sequence ID" value="NZ_ALJD01000013.1"/>
</dbReference>
<gene>
    <name evidence="1" type="ORF">HSB1_42290</name>
</gene>
<comment type="caution">
    <text evidence="1">The sequence shown here is derived from an EMBL/GenBank/DDBJ whole genome shotgun (WGS) entry which is preliminary data.</text>
</comment>
<organism evidence="1 2">
    <name type="scientific">Halogranum salarium B-1</name>
    <dbReference type="NCBI Taxonomy" id="1210908"/>
    <lineage>
        <taxon>Archaea</taxon>
        <taxon>Methanobacteriati</taxon>
        <taxon>Methanobacteriota</taxon>
        <taxon>Stenosarchaea group</taxon>
        <taxon>Halobacteria</taxon>
        <taxon>Halobacteriales</taxon>
        <taxon>Haloferacaceae</taxon>
    </lineage>
</organism>
<dbReference type="Proteomes" id="UP000007813">
    <property type="component" value="Unassembled WGS sequence"/>
</dbReference>